<feature type="domain" description="MobA/VirD2-like nuclease" evidence="2">
    <location>
        <begin position="22"/>
        <end position="154"/>
    </location>
</feature>
<evidence type="ECO:0000313" key="6">
    <source>
        <dbReference type="EMBL" id="MDX6018613.1"/>
    </source>
</evidence>
<name>A0ABU4QGV8_9GAMM</name>
<dbReference type="Pfam" id="PF03432">
    <property type="entry name" value="Relaxase"/>
    <property type="match status" value="1"/>
</dbReference>
<keyword evidence="8" id="KW-1185">Reference proteome</keyword>
<dbReference type="Pfam" id="PF22863">
    <property type="entry name" value="TraI_middle"/>
    <property type="match status" value="1"/>
</dbReference>
<feature type="domain" description="Large polyvalent protein-associated" evidence="3">
    <location>
        <begin position="420"/>
        <end position="508"/>
    </location>
</feature>
<evidence type="ECO:0000259" key="3">
    <source>
        <dbReference type="Pfam" id="PF18821"/>
    </source>
</evidence>
<evidence type="ECO:0000313" key="7">
    <source>
        <dbReference type="EMBL" id="MDX6018660.1"/>
    </source>
</evidence>
<dbReference type="EMBL" id="JAWXXR010000002">
    <property type="protein sequence ID" value="MDX6018660.1"/>
    <property type="molecule type" value="Genomic_DNA"/>
</dbReference>
<evidence type="ECO:0000259" key="4">
    <source>
        <dbReference type="Pfam" id="PF22287"/>
    </source>
</evidence>
<dbReference type="Pfam" id="PF22287">
    <property type="entry name" value="TraI-like_C"/>
    <property type="match status" value="1"/>
</dbReference>
<dbReference type="Pfam" id="PF18821">
    <property type="entry name" value="LPD7"/>
    <property type="match status" value="1"/>
</dbReference>
<evidence type="ECO:0000313" key="8">
    <source>
        <dbReference type="Proteomes" id="UP001272773"/>
    </source>
</evidence>
<dbReference type="Proteomes" id="UP001272773">
    <property type="component" value="Unassembled WGS sequence"/>
</dbReference>
<reference evidence="7 8" key="1">
    <citation type="submission" date="2023-11" db="EMBL/GenBank/DDBJ databases">
        <title>MicrobeMod: A computational toolkit for identifying prokaryotic methylation and restriction-modification with nanopore sequencing.</title>
        <authorList>
            <person name="Crits-Christoph A."/>
            <person name="Kang S.C."/>
            <person name="Lee H."/>
            <person name="Ostrov N."/>
        </authorList>
    </citation>
    <scope>NUCLEOTIDE SEQUENCE [LARGE SCALE GENOMIC DNA]</scope>
    <source>
        <strain evidence="7 8">ATCC BAA-2732</strain>
    </source>
</reference>
<feature type="region of interest" description="Disordered" evidence="1">
    <location>
        <begin position="509"/>
        <end position="584"/>
    </location>
</feature>
<dbReference type="InterPro" id="IPR054461">
    <property type="entry name" value="TraI-like_C"/>
</dbReference>
<sequence length="736" mass="81025">MIAKHVPMRSLGKSDFAGLVEYITDAQSKTERLGLVTVTNCQAGTVQAATDEVLATQHINKRAKGDKTFHLLVSFRAGENPGADTLKEIEERICAGLGYDEHQRVSAVHHDTDNLHIHIAINKIHPTRNTMHEPFQSYRTLGELCAVTERDYGLEQDNHTPARTIAEGRAADMERHAGVDSLLGWIKRECLDEIRGAQSWVALRQVMRENGLELRQRANGFVIEAGDGTMIKASTVARDLSKPRLEERLGAFEPSPEQAERTQARREYAKQPIRSRINTVELYAKYKTEQQTLVATKKADVERLGHWKDSEIEAVKRSNRLRRSSIKVLGQNRANKKLLYAQASKSLRADIQAINREFRIKKGRLSDTHRRRTWADWLKKEALRGNAEALAALRAREAAQGLQGNAVRGEGGAKPGHSPVMDNITKKGTIIYRAGKSAVRDDGDKLQVSREATEDGLVAALRLTSERYGNRITVNGTVEFKAQIIRAAVVARLPITFADPELERRRQSLLTNEGIHDRPNQDRGRTGRGVGRAGSGAATGQHDTRRGGSVERGPGRAAASAPGEQRKPNVGRIGRIPPPQGQHRLRRLSELGVVRVASGGEVLLPRDVPSNLEQQGAKPDNQLRRPLSGARAGVTPEALAAAAKYIAEREAKRLKGFDIPKHCRYNGEVGAFSYAGSRNIEGYSLALLKRGDGDDVLVVPVDPATARRVKRVSIGESVTVNAKGSITTSKGRKGRR</sequence>
<feature type="region of interest" description="Disordered" evidence="1">
    <location>
        <begin position="606"/>
        <end position="630"/>
    </location>
</feature>
<proteinExistence type="predicted"/>
<dbReference type="InterPro" id="IPR049751">
    <property type="entry name" value="TraI/MobA_relaxases"/>
</dbReference>
<feature type="domain" description="TraI-like C-terminal" evidence="4">
    <location>
        <begin position="641"/>
        <end position="726"/>
    </location>
</feature>
<protein>
    <submittedName>
        <fullName evidence="7">TraI/MobA(P) family conjugative relaxase</fullName>
    </submittedName>
</protein>
<dbReference type="RefSeq" id="WP_319619936.1">
    <property type="nucleotide sequence ID" value="NZ_JAWXXR010000001.1"/>
</dbReference>
<evidence type="ECO:0000259" key="5">
    <source>
        <dbReference type="Pfam" id="PF22863"/>
    </source>
</evidence>
<feature type="domain" description="TraI-like middle" evidence="5">
    <location>
        <begin position="167"/>
        <end position="254"/>
    </location>
</feature>
<comment type="caution">
    <text evidence="7">The sequence shown here is derived from an EMBL/GenBank/DDBJ whole genome shotgun (WGS) entry which is preliminary data.</text>
</comment>
<accession>A0ABU4QGV8</accession>
<evidence type="ECO:0000259" key="2">
    <source>
        <dbReference type="Pfam" id="PF03432"/>
    </source>
</evidence>
<dbReference type="EMBL" id="JAWXXR010000001">
    <property type="protein sequence ID" value="MDX6018613.1"/>
    <property type="molecule type" value="Genomic_DNA"/>
</dbReference>
<dbReference type="InterPro" id="IPR005094">
    <property type="entry name" value="Endonuclease_MobA/VirD2"/>
</dbReference>
<gene>
    <name evidence="7" type="primary">traI</name>
    <name evidence="6" type="ORF">SIL79_20295</name>
    <name evidence="7" type="ORF">SIL79_20540</name>
</gene>
<evidence type="ECO:0000256" key="1">
    <source>
        <dbReference type="SAM" id="MobiDB-lite"/>
    </source>
</evidence>
<dbReference type="GeneID" id="88625950"/>
<feature type="compositionally biased region" description="Basic and acidic residues" evidence="1">
    <location>
        <begin position="514"/>
        <end position="525"/>
    </location>
</feature>
<dbReference type="InterPro" id="IPR054462">
    <property type="entry name" value="TraI_M"/>
</dbReference>
<dbReference type="NCBIfam" id="NF041893">
    <property type="entry name" value="TraI_MobP_relax"/>
    <property type="match status" value="1"/>
</dbReference>
<organism evidence="7 8">
    <name type="scientific">Shewanella indica</name>
    <dbReference type="NCBI Taxonomy" id="768528"/>
    <lineage>
        <taxon>Bacteria</taxon>
        <taxon>Pseudomonadati</taxon>
        <taxon>Pseudomonadota</taxon>
        <taxon>Gammaproteobacteria</taxon>
        <taxon>Alteromonadales</taxon>
        <taxon>Shewanellaceae</taxon>
        <taxon>Shewanella</taxon>
    </lineage>
</organism>
<dbReference type="InterPro" id="IPR040677">
    <property type="entry name" value="LPD7"/>
</dbReference>